<dbReference type="OrthoDB" id="2988816at2"/>
<reference evidence="1 2" key="2">
    <citation type="journal article" date="2016" name="Int. J. Syst. Evol. Microbiol.">
        <title>Paenibacillus bovis sp. nov., isolated from raw yak (Bos grunniens) milk.</title>
        <authorList>
            <person name="Gao C."/>
            <person name="Han J."/>
            <person name="Liu Z."/>
            <person name="Xu X."/>
            <person name="Hang F."/>
            <person name="Wu Z."/>
        </authorList>
    </citation>
    <scope>NUCLEOTIDE SEQUENCE [LARGE SCALE GENOMIC DNA]</scope>
    <source>
        <strain evidence="1 2">BD3526</strain>
    </source>
</reference>
<sequence>MKKYPYFICFVPILSDEDIMGVSKIISDKLVGGLPFGGLEDHIYEEVPAVYIKESILGFELVIQGYGGEEGYVLEVRSYSRNNKLYDDKEITVDITKYIASLLEGTEKIKIIYEEISAQEYMDVTE</sequence>
<organism evidence="1 2">
    <name type="scientific">Paenibacillus bovis</name>
    <dbReference type="NCBI Taxonomy" id="1616788"/>
    <lineage>
        <taxon>Bacteria</taxon>
        <taxon>Bacillati</taxon>
        <taxon>Bacillota</taxon>
        <taxon>Bacilli</taxon>
        <taxon>Bacillales</taxon>
        <taxon>Paenibacillaceae</taxon>
        <taxon>Paenibacillus</taxon>
    </lineage>
</organism>
<accession>A0A172ZE98</accession>
<dbReference type="AlphaFoldDB" id="A0A172ZE98"/>
<dbReference type="Proteomes" id="UP000078148">
    <property type="component" value="Chromosome"/>
</dbReference>
<protein>
    <submittedName>
        <fullName evidence="1">Uncharacterized protein</fullName>
    </submittedName>
</protein>
<dbReference type="EMBL" id="CP013023">
    <property type="protein sequence ID" value="ANF95587.1"/>
    <property type="molecule type" value="Genomic_DNA"/>
</dbReference>
<dbReference type="RefSeq" id="WP_060532651.1">
    <property type="nucleotide sequence ID" value="NZ_CP013023.1"/>
</dbReference>
<name>A0A172ZE98_9BACL</name>
<reference evidence="2" key="1">
    <citation type="submission" date="2015-10" db="EMBL/GenBank/DDBJ databases">
        <title>Genome of Paenibacillus bovis sp. nov.</title>
        <authorList>
            <person name="Wu Z."/>
            <person name="Gao C."/>
            <person name="Liu Z."/>
            <person name="Zheng H."/>
        </authorList>
    </citation>
    <scope>NUCLEOTIDE SEQUENCE [LARGE SCALE GENOMIC DNA]</scope>
    <source>
        <strain evidence="2">BD3526</strain>
    </source>
</reference>
<keyword evidence="2" id="KW-1185">Reference proteome</keyword>
<dbReference type="KEGG" id="pbv:AR543_05925"/>
<dbReference type="STRING" id="1616788.AR543_05925"/>
<proteinExistence type="predicted"/>
<evidence type="ECO:0000313" key="1">
    <source>
        <dbReference type="EMBL" id="ANF95587.1"/>
    </source>
</evidence>
<evidence type="ECO:0000313" key="2">
    <source>
        <dbReference type="Proteomes" id="UP000078148"/>
    </source>
</evidence>
<gene>
    <name evidence="1" type="ORF">AR543_05925</name>
</gene>